<dbReference type="AlphaFoldDB" id="A0A0G4FV67"/>
<feature type="compositionally biased region" description="Low complexity" evidence="4">
    <location>
        <begin position="796"/>
        <end position="807"/>
    </location>
</feature>
<name>A0A0G4FV67_VITBC</name>
<protein>
    <recommendedName>
        <fullName evidence="5">EML-like second beta-propeller domain-containing protein</fullName>
    </recommendedName>
</protein>
<evidence type="ECO:0000313" key="7">
    <source>
        <dbReference type="Proteomes" id="UP000041254"/>
    </source>
</evidence>
<dbReference type="Pfam" id="PF00400">
    <property type="entry name" value="WD40"/>
    <property type="match status" value="1"/>
</dbReference>
<feature type="region of interest" description="Disordered" evidence="4">
    <location>
        <begin position="775"/>
        <end position="859"/>
    </location>
</feature>
<dbReference type="InParanoid" id="A0A0G4FV67"/>
<dbReference type="OrthoDB" id="427599at2759"/>
<proteinExistence type="predicted"/>
<evidence type="ECO:0000313" key="6">
    <source>
        <dbReference type="EMBL" id="CEM18806.1"/>
    </source>
</evidence>
<evidence type="ECO:0000256" key="4">
    <source>
        <dbReference type="SAM" id="MobiDB-lite"/>
    </source>
</evidence>
<evidence type="ECO:0000259" key="5">
    <source>
        <dbReference type="Pfam" id="PF23414"/>
    </source>
</evidence>
<evidence type="ECO:0000256" key="1">
    <source>
        <dbReference type="ARBA" id="ARBA00022574"/>
    </source>
</evidence>
<dbReference type="PROSITE" id="PS50294">
    <property type="entry name" value="WD_REPEATS_REGION"/>
    <property type="match status" value="1"/>
</dbReference>
<dbReference type="PhylomeDB" id="A0A0G4FV67"/>
<keyword evidence="2" id="KW-0677">Repeat</keyword>
<organism evidence="6 7">
    <name type="scientific">Vitrella brassicaformis (strain CCMP3155)</name>
    <dbReference type="NCBI Taxonomy" id="1169540"/>
    <lineage>
        <taxon>Eukaryota</taxon>
        <taxon>Sar</taxon>
        <taxon>Alveolata</taxon>
        <taxon>Colpodellida</taxon>
        <taxon>Vitrellaceae</taxon>
        <taxon>Vitrella</taxon>
    </lineage>
</organism>
<gene>
    <name evidence="6" type="ORF">Vbra_9461</name>
</gene>
<dbReference type="GO" id="GO:0008017">
    <property type="term" value="F:microtubule binding"/>
    <property type="evidence" value="ECO:0007669"/>
    <property type="project" value="TreeGrafter"/>
</dbReference>
<feature type="repeat" description="WD" evidence="3">
    <location>
        <begin position="621"/>
        <end position="652"/>
    </location>
</feature>
<dbReference type="InterPro" id="IPR050630">
    <property type="entry name" value="WD_repeat_EMAP"/>
</dbReference>
<dbReference type="InterPro" id="IPR015943">
    <property type="entry name" value="WD40/YVTN_repeat-like_dom_sf"/>
</dbReference>
<dbReference type="InterPro" id="IPR001680">
    <property type="entry name" value="WD40_rpt"/>
</dbReference>
<dbReference type="VEuPathDB" id="CryptoDB:Vbra_9461"/>
<dbReference type="STRING" id="1169540.A0A0G4FV67"/>
<dbReference type="PROSITE" id="PS50082">
    <property type="entry name" value="WD_REPEATS_2"/>
    <property type="match status" value="2"/>
</dbReference>
<dbReference type="Gene3D" id="2.130.10.10">
    <property type="entry name" value="YVTN repeat-like/Quinoprotein amine dehydrogenase"/>
    <property type="match status" value="2"/>
</dbReference>
<accession>A0A0G4FV67</accession>
<dbReference type="PANTHER" id="PTHR13720">
    <property type="entry name" value="WD-40 REPEAT PROTEIN"/>
    <property type="match status" value="1"/>
</dbReference>
<dbReference type="SMART" id="SM00320">
    <property type="entry name" value="WD40"/>
    <property type="match status" value="7"/>
</dbReference>
<dbReference type="InterPro" id="IPR055442">
    <property type="entry name" value="Beta-prop_EML-like_2nd"/>
</dbReference>
<dbReference type="InterPro" id="IPR036322">
    <property type="entry name" value="WD40_repeat_dom_sf"/>
</dbReference>
<dbReference type="OMA" id="DVEWATA"/>
<keyword evidence="7" id="KW-1185">Reference proteome</keyword>
<feature type="compositionally biased region" description="Pro residues" evidence="4">
    <location>
        <begin position="822"/>
        <end position="836"/>
    </location>
</feature>
<dbReference type="PANTHER" id="PTHR13720:SF33">
    <property type="entry name" value="HELP DOMAIN-CONTAINING PROTEIN"/>
    <property type="match status" value="1"/>
</dbReference>
<feature type="domain" description="EML-like second beta-propeller" evidence="5">
    <location>
        <begin position="492"/>
        <end position="768"/>
    </location>
</feature>
<dbReference type="Proteomes" id="UP000041254">
    <property type="component" value="Unassembled WGS sequence"/>
</dbReference>
<feature type="repeat" description="WD" evidence="3">
    <location>
        <begin position="735"/>
        <end position="768"/>
    </location>
</feature>
<keyword evidence="1 3" id="KW-0853">WD repeat</keyword>
<reference evidence="6 7" key="1">
    <citation type="submission" date="2014-11" db="EMBL/GenBank/DDBJ databases">
        <authorList>
            <person name="Zhu J."/>
            <person name="Qi W."/>
            <person name="Song R."/>
        </authorList>
    </citation>
    <scope>NUCLEOTIDE SEQUENCE [LARGE SCALE GENOMIC DNA]</scope>
</reference>
<evidence type="ECO:0000256" key="3">
    <source>
        <dbReference type="PROSITE-ProRule" id="PRU00221"/>
    </source>
</evidence>
<evidence type="ECO:0000256" key="2">
    <source>
        <dbReference type="ARBA" id="ARBA00022737"/>
    </source>
</evidence>
<dbReference type="SUPFAM" id="SSF50978">
    <property type="entry name" value="WD40 repeat-like"/>
    <property type="match status" value="1"/>
</dbReference>
<dbReference type="Pfam" id="PF23414">
    <property type="entry name" value="Beta-prop_EML_2"/>
    <property type="match status" value="1"/>
</dbReference>
<dbReference type="EMBL" id="CDMY01000509">
    <property type="protein sequence ID" value="CEM18806.1"/>
    <property type="molecule type" value="Genomic_DNA"/>
</dbReference>
<feature type="compositionally biased region" description="Basic and acidic residues" evidence="4">
    <location>
        <begin position="840"/>
        <end position="849"/>
    </location>
</feature>
<sequence>MYPLREIPAAGQALAGAEKDDGSIRVQLGRRITLLHPPTQWQPDPEGAKAPNTLLELQWAYGYNGSLLKSLHWINSHEYVYATAALCVVQNIPLNVQRFFSGHDEDVTCVTYNVARGLCASGQRDPKGPGGPYVCVWSPGEDLIDVAIAELHFHQREVTAVCFSADGKYIYSFGRDDHHLLAVWRTPSLAERPIPKYGGPSQPLKPLRVTTPIYSVGTGKAPTFGAMTAFRAGGTAMGTIDTEKRPEGEFVGFSKEFVRFWVHRAEGQGLGVGRHILTNNLAVYGKHPTPRRMVDVASVSLSTERKSWLTAENGYLYSFIGNTCKLAVNIAKRTHGKTPPLGGVCELPLGGFLAADFAGVLYSRSCLASPLAVFTPDQWAGDAARWFQKPPVLRIASLASNHRFDAQLTQKMKAGERERERESISLLVAAGTTTNHLFVLSLTLERDYRGERVVVPMASTTSTIREDVKRLASATWKPSLLYAFQAGHMGEVWGLAHHPSLQLAVTGGGTTVRFWDVAKGRPLFGQVLRVEHPVGSLSFAPSGHFLAAGLDGGMLRVWAFPKLEPVYNNFVDSRYRERVYFVQWSDKGDYLAACCGDQRIYLFTAKADSSTYFKLALHRVLVGNSSSILCCMFSKDGKYLISNSKDAQILCWATLTGHRETRMGALRNLTYQLPWVNIFGWPVIGLWGDPLYDCSDIDSCCSDHSGKLIVMGDDYGRIKLFRFPTPYLSPDCRVYGGHSAHVTRVLFTKDNKVFSTGGRDATLLQWRVVELKPPPLPQASWESPDHHPPPAAGEQVPPASAPRVPSSGTRHVLQDALHPHRQPQPQPYTQTEPPPQRQQQMEREEKAEGKGLSFVHPPYATAPAPGVGMASLSPAGPLEGPSGPVVATARGRAKLQQYFKDHCADCGKVKVALQQSETRETRPGWYYRNASTGVGPAMSGFKASWQQFARDT</sequence>